<proteinExistence type="predicted"/>
<feature type="region of interest" description="Disordered" evidence="1">
    <location>
        <begin position="543"/>
        <end position="575"/>
    </location>
</feature>
<evidence type="ECO:0000256" key="1">
    <source>
        <dbReference type="SAM" id="MobiDB-lite"/>
    </source>
</evidence>
<comment type="caution">
    <text evidence="3">The sequence shown here is derived from an EMBL/GenBank/DDBJ whole genome shotgun (WGS) entry which is preliminary data.</text>
</comment>
<accession>A0A5J9VYW3</accession>
<evidence type="ECO:0000259" key="2">
    <source>
        <dbReference type="PROSITE" id="PS50234"/>
    </source>
</evidence>
<reference evidence="3 4" key="1">
    <citation type="journal article" date="2019" name="Sci. Rep.">
        <title>A high-quality genome of Eragrostis curvula grass provides insights into Poaceae evolution and supports new strategies to enhance forage quality.</title>
        <authorList>
            <person name="Carballo J."/>
            <person name="Santos B.A.C.M."/>
            <person name="Zappacosta D."/>
            <person name="Garbus I."/>
            <person name="Selva J.P."/>
            <person name="Gallo C.A."/>
            <person name="Diaz A."/>
            <person name="Albertini E."/>
            <person name="Caccamo M."/>
            <person name="Echenique V."/>
        </authorList>
    </citation>
    <scope>NUCLEOTIDE SEQUENCE [LARGE SCALE GENOMIC DNA]</scope>
    <source>
        <strain evidence="4">cv. Victoria</strain>
        <tissue evidence="3">Leaf</tissue>
    </source>
</reference>
<evidence type="ECO:0000313" key="3">
    <source>
        <dbReference type="EMBL" id="TVU40280.1"/>
    </source>
</evidence>
<dbReference type="InterPro" id="IPR051266">
    <property type="entry name" value="CLCR"/>
</dbReference>
<dbReference type="InterPro" id="IPR002035">
    <property type="entry name" value="VWF_A"/>
</dbReference>
<dbReference type="SMART" id="SM00327">
    <property type="entry name" value="VWA"/>
    <property type="match status" value="1"/>
</dbReference>
<feature type="domain" description="VWFA" evidence="2">
    <location>
        <begin position="114"/>
        <end position="310"/>
    </location>
</feature>
<feature type="non-terminal residue" evidence="3">
    <location>
        <position position="1"/>
    </location>
</feature>
<dbReference type="InterPro" id="IPR036465">
    <property type="entry name" value="vWFA_dom_sf"/>
</dbReference>
<dbReference type="Gene3D" id="3.40.50.410">
    <property type="entry name" value="von Willebrand factor, type A domain"/>
    <property type="match status" value="1"/>
</dbReference>
<dbReference type="SUPFAM" id="SSF53300">
    <property type="entry name" value="vWA-like"/>
    <property type="match status" value="1"/>
</dbReference>
<dbReference type="PANTHER" id="PTHR10579:SF135">
    <property type="entry name" value="OS12G0203500 PROTEIN"/>
    <property type="match status" value="1"/>
</dbReference>
<feature type="non-terminal residue" evidence="3">
    <location>
        <position position="575"/>
    </location>
</feature>
<gene>
    <name evidence="3" type="ORF">EJB05_13736</name>
</gene>
<dbReference type="OrthoDB" id="687730at2759"/>
<dbReference type="Proteomes" id="UP000324897">
    <property type="component" value="Chromosome 4"/>
</dbReference>
<dbReference type="Gramene" id="TVU40280">
    <property type="protein sequence ID" value="TVU40280"/>
    <property type="gene ID" value="EJB05_13736"/>
</dbReference>
<dbReference type="Pfam" id="PF14624">
    <property type="entry name" value="Vwaint"/>
    <property type="match status" value="1"/>
</dbReference>
<dbReference type="InterPro" id="IPR032838">
    <property type="entry name" value="Vwaint_dom"/>
</dbReference>
<feature type="region of interest" description="Disordered" evidence="1">
    <location>
        <begin position="1"/>
        <end position="59"/>
    </location>
</feature>
<dbReference type="PROSITE" id="PS50234">
    <property type="entry name" value="VWFA"/>
    <property type="match status" value="1"/>
</dbReference>
<dbReference type="EMBL" id="RWGY01000007">
    <property type="protein sequence ID" value="TVU40280.1"/>
    <property type="molecule type" value="Genomic_DNA"/>
</dbReference>
<protein>
    <recommendedName>
        <fullName evidence="2">VWFA domain-containing protein</fullName>
    </recommendedName>
</protein>
<name>A0A5J9VYW3_9POAL</name>
<dbReference type="AlphaFoldDB" id="A0A5J9VYW3"/>
<sequence length="575" mass="59823">MGKRRGIDPGIEAWDGEFPGNAQGRDCPPLTRGGAGDPGIGCSRGEPLEEKLGGGGGSDAAAGHGSGVLVLKTHCEYPALASGAARDGFAVLVEARAPSLPAEAAAAAARAPLDLVTVLDVSSSMSGAKLALVKRAMAFVVDSLGPGDRLSVVAFSTTARRVLRLTRMSEDGKAAANRAVESLVDENTTNIRGGLDEAAKVLDGRRHRNAVASVILLSDGQDNCSGVGGGSGFRWNGGGLHHHRRTTAAARANDYSVLVPPSLTGVPVHAFGFGADHDAAAMHAVSELTGGTFSFVEDHAAVQDSFARCVGGLLSVAAQGARVAVECLDPGVRVRAVKSGRYASRVDAEGRAASVDVGELYADEERRFLLFLDVPKATDAAAAATTTRLLSVRCTYRDAATGQQVDVTTAAGGEGDDDGVVLIRRPVTATGPDAAPSMEVERERTRVEAAEDIAAARAAAERGEYAEAARILDARREALLRHSSGDAACEALAAELHELSRRVADRREYEESGRAFLLSGMSSHQQQRASSVHLSRHMTAGYRGGGCSPFDTPSMKSMVNKSKALRGAEQQEPLT</sequence>
<organism evidence="3 4">
    <name type="scientific">Eragrostis curvula</name>
    <name type="common">weeping love grass</name>
    <dbReference type="NCBI Taxonomy" id="38414"/>
    <lineage>
        <taxon>Eukaryota</taxon>
        <taxon>Viridiplantae</taxon>
        <taxon>Streptophyta</taxon>
        <taxon>Embryophyta</taxon>
        <taxon>Tracheophyta</taxon>
        <taxon>Spermatophyta</taxon>
        <taxon>Magnoliopsida</taxon>
        <taxon>Liliopsida</taxon>
        <taxon>Poales</taxon>
        <taxon>Poaceae</taxon>
        <taxon>PACMAD clade</taxon>
        <taxon>Chloridoideae</taxon>
        <taxon>Eragrostideae</taxon>
        <taxon>Eragrostidinae</taxon>
        <taxon>Eragrostis</taxon>
    </lineage>
</organism>
<evidence type="ECO:0000313" key="4">
    <source>
        <dbReference type="Proteomes" id="UP000324897"/>
    </source>
</evidence>
<dbReference type="PANTHER" id="PTHR10579">
    <property type="entry name" value="CALCIUM-ACTIVATED CHLORIDE CHANNEL REGULATOR"/>
    <property type="match status" value="1"/>
</dbReference>
<keyword evidence="4" id="KW-1185">Reference proteome</keyword>
<dbReference type="Pfam" id="PF00092">
    <property type="entry name" value="VWA"/>
    <property type="match status" value="1"/>
</dbReference>